<name>A0A1S1XBK9_9NEIS</name>
<evidence type="ECO:0008006" key="4">
    <source>
        <dbReference type="Google" id="ProtNLM"/>
    </source>
</evidence>
<gene>
    <name evidence="2" type="ORF">BUE93_15045</name>
</gene>
<dbReference type="EMBL" id="MTBD01000028">
    <property type="protein sequence ID" value="PRP69990.1"/>
    <property type="molecule type" value="Genomic_DNA"/>
</dbReference>
<feature type="signal peptide" evidence="1">
    <location>
        <begin position="1"/>
        <end position="20"/>
    </location>
</feature>
<reference evidence="2 3" key="1">
    <citation type="submission" date="2017-01" db="EMBL/GenBank/DDBJ databases">
        <title>New insights into the genetic diversity of Chromobacterium isolated from tropical freshwater lake.</title>
        <authorList>
            <person name="Santos A.B."/>
            <person name="Nascimento A.M."/>
            <person name="Da Silva P.C."/>
        </authorList>
    </citation>
    <scope>NUCLEOTIDE SEQUENCE [LARGE SCALE GENOMIC DNA]</scope>
    <source>
        <strain evidence="2 3">56AF</strain>
    </source>
</reference>
<dbReference type="Proteomes" id="UP000239469">
    <property type="component" value="Unassembled WGS sequence"/>
</dbReference>
<protein>
    <recommendedName>
        <fullName evidence="4">Cytochrome c domain-containing protein</fullName>
    </recommendedName>
</protein>
<organism evidence="2 3">
    <name type="scientific">Chromobacterium amazonense</name>
    <dbReference type="NCBI Taxonomy" id="1382803"/>
    <lineage>
        <taxon>Bacteria</taxon>
        <taxon>Pseudomonadati</taxon>
        <taxon>Pseudomonadota</taxon>
        <taxon>Betaproteobacteria</taxon>
        <taxon>Neisseriales</taxon>
        <taxon>Chromobacteriaceae</taxon>
        <taxon>Chromobacterium</taxon>
    </lineage>
</organism>
<evidence type="ECO:0000313" key="2">
    <source>
        <dbReference type="EMBL" id="PRP69990.1"/>
    </source>
</evidence>
<proteinExistence type="predicted"/>
<feature type="chain" id="PRO_5030033476" description="Cytochrome c domain-containing protein" evidence="1">
    <location>
        <begin position="21"/>
        <end position="484"/>
    </location>
</feature>
<evidence type="ECO:0000256" key="1">
    <source>
        <dbReference type="SAM" id="SignalP"/>
    </source>
</evidence>
<sequence>MHPYRLLLPAALLLSDLASAHPVPLPNPHIPGYSFPESESQLMDWINQPTPANTRQIYRHGWGLWASLTAPSGQSEFDIPNVPVYLTWLTPAEVAALPSDPEQLKAQAATPRQLQLRVPRQFQRVPGFQEKLQAKKAELSAKANPSISDMRDTSVFEMVAYDPAAAEFARKNQLFSKAELTKLYNAGNASIPAFPSNAVTIKPVYKLVSKANMIKGSSLYVMPAWPGTPKVTPDIEKNGFSEDKWPGCVYIDAKNPGKSKADRTDPSCSHPNASNTFALGDFIAYPVTADNVKQFQQLVQAQLKQSVEVGDALILMAMHVTTREITEWTWQTYFWTPNPAKPPLPGNRAAAAARPAQVAWPAAHYAMSIGYQMVAPNQPINGGKSVGQPVTVYNPYLESDFNAATFTAPPVNVGIYSPVSKRTFRGTVGVQTNCMTCHSGASVQMDSKASAIGYSTNFYIPRDAPMFKGNLQTDFLWSIADDAK</sequence>
<comment type="caution">
    <text evidence="2">The sequence shown here is derived from an EMBL/GenBank/DDBJ whole genome shotgun (WGS) entry which is preliminary data.</text>
</comment>
<dbReference type="AlphaFoldDB" id="A0A1S1XBK9"/>
<accession>A0A1S1XBK9</accession>
<dbReference type="RefSeq" id="WP_071108991.1">
    <property type="nucleotide sequence ID" value="NZ_CAWMOE010000008.1"/>
</dbReference>
<evidence type="ECO:0000313" key="3">
    <source>
        <dbReference type="Proteomes" id="UP000239469"/>
    </source>
</evidence>
<dbReference type="OrthoDB" id="280897at2"/>
<keyword evidence="1" id="KW-0732">Signal</keyword>